<keyword evidence="2" id="KW-1185">Reference proteome</keyword>
<organism evidence="1 2">
    <name type="scientific">Triplophysa rosa</name>
    <name type="common">Cave loach</name>
    <dbReference type="NCBI Taxonomy" id="992332"/>
    <lineage>
        <taxon>Eukaryota</taxon>
        <taxon>Metazoa</taxon>
        <taxon>Chordata</taxon>
        <taxon>Craniata</taxon>
        <taxon>Vertebrata</taxon>
        <taxon>Euteleostomi</taxon>
        <taxon>Actinopterygii</taxon>
        <taxon>Neopterygii</taxon>
        <taxon>Teleostei</taxon>
        <taxon>Ostariophysi</taxon>
        <taxon>Cypriniformes</taxon>
        <taxon>Nemacheilidae</taxon>
        <taxon>Triplophysa</taxon>
    </lineage>
</organism>
<dbReference type="Proteomes" id="UP001059041">
    <property type="component" value="Linkage Group LG2"/>
</dbReference>
<evidence type="ECO:0000313" key="1">
    <source>
        <dbReference type="EMBL" id="KAI7812765.1"/>
    </source>
</evidence>
<dbReference type="EMBL" id="JAFHDT010000002">
    <property type="protein sequence ID" value="KAI7812765.1"/>
    <property type="molecule type" value="Genomic_DNA"/>
</dbReference>
<sequence>MCSESGKLRTIGMQRFPTTFEEKMRPRYCGRFRRPSMRECETYLPIPIHRAEESIAVGADRVTQLVARETPCFALATHFKPKTFKQEWSFIMHTKPCFLWLNSRTSLWCTLSSDI</sequence>
<reference evidence="1" key="1">
    <citation type="submission" date="2021-02" db="EMBL/GenBank/DDBJ databases">
        <title>Comparative genomics reveals that relaxation of natural selection precedes convergent phenotypic evolution of cavefish.</title>
        <authorList>
            <person name="Peng Z."/>
        </authorList>
    </citation>
    <scope>NUCLEOTIDE SEQUENCE</scope>
    <source>
        <tissue evidence="1">Muscle</tissue>
    </source>
</reference>
<protein>
    <submittedName>
        <fullName evidence="1">Uncharacterized protein</fullName>
    </submittedName>
</protein>
<evidence type="ECO:0000313" key="2">
    <source>
        <dbReference type="Proteomes" id="UP001059041"/>
    </source>
</evidence>
<accession>A0A9W7X2V2</accession>
<name>A0A9W7X2V2_TRIRA</name>
<dbReference type="AlphaFoldDB" id="A0A9W7X2V2"/>
<gene>
    <name evidence="1" type="ORF">IRJ41_008819</name>
</gene>
<proteinExistence type="predicted"/>
<comment type="caution">
    <text evidence="1">The sequence shown here is derived from an EMBL/GenBank/DDBJ whole genome shotgun (WGS) entry which is preliminary data.</text>
</comment>